<dbReference type="GO" id="GO:0046872">
    <property type="term" value="F:metal ion binding"/>
    <property type="evidence" value="ECO:0007669"/>
    <property type="project" value="UniProtKB-KW"/>
</dbReference>
<feature type="signal peptide" evidence="6">
    <location>
        <begin position="1"/>
        <end position="20"/>
    </location>
</feature>
<dbReference type="VEuPathDB" id="VectorBase:LDEU013676"/>
<accession>A0A443RSV9</accession>
<evidence type="ECO:0000256" key="4">
    <source>
        <dbReference type="PIRSR" id="PIRSR601820-1"/>
    </source>
</evidence>
<keyword evidence="3 5" id="KW-1015">Disulfide bond</keyword>
<dbReference type="GO" id="GO:0051045">
    <property type="term" value="P:negative regulation of membrane protein ectodomain proteolysis"/>
    <property type="evidence" value="ECO:0007669"/>
    <property type="project" value="TreeGrafter"/>
</dbReference>
<keyword evidence="4" id="KW-0479">Metal-binding</keyword>
<dbReference type="STRING" id="299467.A0A443RSV9"/>
<comment type="caution">
    <text evidence="8">The sequence shown here is derived from an EMBL/GenBank/DDBJ whole genome shotgun (WGS) entry which is preliminary data.</text>
</comment>
<feature type="disulfide bond" evidence="5">
    <location>
        <begin position="21"/>
        <end position="84"/>
    </location>
</feature>
<dbReference type="InterPro" id="IPR008993">
    <property type="entry name" value="TIMP-like_OB-fold"/>
</dbReference>
<keyword evidence="6" id="KW-0732">Signal</keyword>
<protein>
    <submittedName>
        <fullName evidence="8">Metalloproteinase inhibitor 2-like isoform X4</fullName>
    </submittedName>
</protein>
<evidence type="ECO:0000313" key="9">
    <source>
        <dbReference type="Proteomes" id="UP000288716"/>
    </source>
</evidence>
<dbReference type="Gene3D" id="2.40.50.120">
    <property type="match status" value="1"/>
</dbReference>
<sequence>MRKLLCVLIALQVSTTAVLCCVCIKLTKLQHFCSSDITAVVKVTGSLSLTNTRLYSIQVKEVFKTTSNITDVATLSTNLSPEFCGVSLDANNSTYFITALMERSPTEKPFLLLSSCNFFTRWDTA</sequence>
<feature type="domain" description="NTR" evidence="7">
    <location>
        <begin position="21"/>
        <end position="125"/>
    </location>
</feature>
<keyword evidence="2" id="KW-0964">Secreted</keyword>
<evidence type="ECO:0000256" key="1">
    <source>
        <dbReference type="ARBA" id="ARBA00004613"/>
    </source>
</evidence>
<dbReference type="InterPro" id="IPR001820">
    <property type="entry name" value="TIMP"/>
</dbReference>
<evidence type="ECO:0000259" key="7">
    <source>
        <dbReference type="PROSITE" id="PS50189"/>
    </source>
</evidence>
<dbReference type="Pfam" id="PF00965">
    <property type="entry name" value="TIMP"/>
    <property type="match status" value="1"/>
</dbReference>
<feature type="binding site" evidence="4">
    <location>
        <position position="21"/>
    </location>
    <ligand>
        <name>Zn(2+)</name>
        <dbReference type="ChEBI" id="CHEBI:29105"/>
        <note>ligand shared with metalloproteinase partner</note>
    </ligand>
</feature>
<dbReference type="EMBL" id="NCKV01040818">
    <property type="protein sequence ID" value="RWS18364.1"/>
    <property type="molecule type" value="Genomic_DNA"/>
</dbReference>
<evidence type="ECO:0000256" key="6">
    <source>
        <dbReference type="SAM" id="SignalP"/>
    </source>
</evidence>
<dbReference type="GO" id="GO:0008191">
    <property type="term" value="F:metalloendopeptidase inhibitor activity"/>
    <property type="evidence" value="ECO:0007669"/>
    <property type="project" value="InterPro"/>
</dbReference>
<dbReference type="GO" id="GO:0002020">
    <property type="term" value="F:protease binding"/>
    <property type="evidence" value="ECO:0007669"/>
    <property type="project" value="TreeGrafter"/>
</dbReference>
<evidence type="ECO:0000256" key="3">
    <source>
        <dbReference type="ARBA" id="ARBA00023157"/>
    </source>
</evidence>
<dbReference type="Proteomes" id="UP000288716">
    <property type="component" value="Unassembled WGS sequence"/>
</dbReference>
<dbReference type="SUPFAM" id="SSF50242">
    <property type="entry name" value="TIMP-like"/>
    <property type="match status" value="1"/>
</dbReference>
<keyword evidence="9" id="KW-1185">Reference proteome</keyword>
<comment type="subcellular location">
    <subcellularLocation>
        <location evidence="1">Secreted</location>
    </subcellularLocation>
</comment>
<gene>
    <name evidence="8" type="ORF">B4U80_15035</name>
</gene>
<evidence type="ECO:0000313" key="8">
    <source>
        <dbReference type="EMBL" id="RWS18364.1"/>
    </source>
</evidence>
<feature type="chain" id="PRO_5019124173" evidence="6">
    <location>
        <begin position="21"/>
        <end position="125"/>
    </location>
</feature>
<name>A0A443RSV9_9ACAR</name>
<dbReference type="PANTHER" id="PTHR11844">
    <property type="entry name" value="METALLOPROTEASE INHIBITOR"/>
    <property type="match status" value="1"/>
</dbReference>
<organism evidence="8 9">
    <name type="scientific">Leptotrombidium deliense</name>
    <dbReference type="NCBI Taxonomy" id="299467"/>
    <lineage>
        <taxon>Eukaryota</taxon>
        <taxon>Metazoa</taxon>
        <taxon>Ecdysozoa</taxon>
        <taxon>Arthropoda</taxon>
        <taxon>Chelicerata</taxon>
        <taxon>Arachnida</taxon>
        <taxon>Acari</taxon>
        <taxon>Acariformes</taxon>
        <taxon>Trombidiformes</taxon>
        <taxon>Prostigmata</taxon>
        <taxon>Anystina</taxon>
        <taxon>Parasitengona</taxon>
        <taxon>Trombiculoidea</taxon>
        <taxon>Trombiculidae</taxon>
        <taxon>Leptotrombidium</taxon>
    </lineage>
</organism>
<proteinExistence type="predicted"/>
<feature type="non-terminal residue" evidence="8">
    <location>
        <position position="125"/>
    </location>
</feature>
<evidence type="ECO:0000256" key="5">
    <source>
        <dbReference type="PIRSR" id="PIRSR601820-3"/>
    </source>
</evidence>
<evidence type="ECO:0000256" key="2">
    <source>
        <dbReference type="ARBA" id="ARBA00022525"/>
    </source>
</evidence>
<dbReference type="GO" id="GO:0005615">
    <property type="term" value="C:extracellular space"/>
    <property type="evidence" value="ECO:0007669"/>
    <property type="project" value="TreeGrafter"/>
</dbReference>
<keyword evidence="4" id="KW-0862">Zinc</keyword>
<dbReference type="InterPro" id="IPR001134">
    <property type="entry name" value="Netrin_domain"/>
</dbReference>
<dbReference type="PROSITE" id="PS50189">
    <property type="entry name" value="NTR"/>
    <property type="match status" value="1"/>
</dbReference>
<dbReference type="AlphaFoldDB" id="A0A443RSV9"/>
<dbReference type="GO" id="GO:0031012">
    <property type="term" value="C:extracellular matrix"/>
    <property type="evidence" value="ECO:0007669"/>
    <property type="project" value="TreeGrafter"/>
</dbReference>
<feature type="disulfide bond" evidence="5">
    <location>
        <begin position="23"/>
        <end position="116"/>
    </location>
</feature>
<reference evidence="8 9" key="1">
    <citation type="journal article" date="2018" name="Gigascience">
        <title>Genomes of trombidid mites reveal novel predicted allergens and laterally-transferred genes associated with secondary metabolism.</title>
        <authorList>
            <person name="Dong X."/>
            <person name="Chaisiri K."/>
            <person name="Xia D."/>
            <person name="Armstrong S.D."/>
            <person name="Fang Y."/>
            <person name="Donnelly M.J."/>
            <person name="Kadowaki T."/>
            <person name="McGarry J.W."/>
            <person name="Darby A.C."/>
            <person name="Makepeace B.L."/>
        </authorList>
    </citation>
    <scope>NUCLEOTIDE SEQUENCE [LARGE SCALE GENOMIC DNA]</scope>
    <source>
        <strain evidence="8">UoL-UT</strain>
    </source>
</reference>
<dbReference type="PANTHER" id="PTHR11844:SF25">
    <property type="entry name" value="NTR DOMAIN-CONTAINING PROTEIN"/>
    <property type="match status" value="1"/>
</dbReference>